<keyword evidence="4" id="KW-1185">Reference proteome</keyword>
<protein>
    <submittedName>
        <fullName evidence="3">GNAT superfamily N-acetyltransferase</fullName>
    </submittedName>
</protein>
<dbReference type="Pfam" id="PF00583">
    <property type="entry name" value="Acetyltransf_1"/>
    <property type="match status" value="1"/>
</dbReference>
<feature type="compositionally biased region" description="Low complexity" evidence="1">
    <location>
        <begin position="101"/>
        <end position="111"/>
    </location>
</feature>
<dbReference type="PANTHER" id="PTHR42791:SF1">
    <property type="entry name" value="N-ACETYLTRANSFERASE DOMAIN-CONTAINING PROTEIN"/>
    <property type="match status" value="1"/>
</dbReference>
<evidence type="ECO:0000259" key="2">
    <source>
        <dbReference type="PROSITE" id="PS51186"/>
    </source>
</evidence>
<feature type="domain" description="N-acetyltransferase" evidence="2">
    <location>
        <begin position="126"/>
        <end position="209"/>
    </location>
</feature>
<dbReference type="SUPFAM" id="SSF55729">
    <property type="entry name" value="Acyl-CoA N-acyltransferases (Nat)"/>
    <property type="match status" value="1"/>
</dbReference>
<dbReference type="InterPro" id="IPR000182">
    <property type="entry name" value="GNAT_dom"/>
</dbReference>
<proteinExistence type="predicted"/>
<gene>
    <name evidence="3" type="ORF">JOF29_004085</name>
</gene>
<dbReference type="RefSeq" id="WP_209695667.1">
    <property type="nucleotide sequence ID" value="NZ_BAAAVU010000006.1"/>
</dbReference>
<evidence type="ECO:0000313" key="3">
    <source>
        <dbReference type="EMBL" id="MBP2353002.1"/>
    </source>
</evidence>
<evidence type="ECO:0000256" key="1">
    <source>
        <dbReference type="SAM" id="MobiDB-lite"/>
    </source>
</evidence>
<dbReference type="InterPro" id="IPR052523">
    <property type="entry name" value="Trichothecene_AcTrans"/>
</dbReference>
<name>A0ABS4UMX4_9ACTN</name>
<organism evidence="3 4">
    <name type="scientific">Kribbella aluminosa</name>
    <dbReference type="NCBI Taxonomy" id="416017"/>
    <lineage>
        <taxon>Bacteria</taxon>
        <taxon>Bacillati</taxon>
        <taxon>Actinomycetota</taxon>
        <taxon>Actinomycetes</taxon>
        <taxon>Propionibacteriales</taxon>
        <taxon>Kribbellaceae</taxon>
        <taxon>Kribbella</taxon>
    </lineage>
</organism>
<dbReference type="PANTHER" id="PTHR42791">
    <property type="entry name" value="GNAT FAMILY ACETYLTRANSFERASE"/>
    <property type="match status" value="1"/>
</dbReference>
<dbReference type="Gene3D" id="3.40.630.30">
    <property type="match status" value="1"/>
</dbReference>
<dbReference type="EMBL" id="JAGINT010000001">
    <property type="protein sequence ID" value="MBP2353002.1"/>
    <property type="molecule type" value="Genomic_DNA"/>
</dbReference>
<dbReference type="PROSITE" id="PS51186">
    <property type="entry name" value="GNAT"/>
    <property type="match status" value="1"/>
</dbReference>
<dbReference type="CDD" id="cd04301">
    <property type="entry name" value="NAT_SF"/>
    <property type="match status" value="1"/>
</dbReference>
<accession>A0ABS4UMX4</accession>
<feature type="region of interest" description="Disordered" evidence="1">
    <location>
        <begin position="81"/>
        <end position="111"/>
    </location>
</feature>
<dbReference type="InterPro" id="IPR016181">
    <property type="entry name" value="Acyl_CoA_acyltransferase"/>
</dbReference>
<reference evidence="3 4" key="1">
    <citation type="submission" date="2021-03" db="EMBL/GenBank/DDBJ databases">
        <title>Sequencing the genomes of 1000 actinobacteria strains.</title>
        <authorList>
            <person name="Klenk H.-P."/>
        </authorList>
    </citation>
    <scope>NUCLEOTIDE SEQUENCE [LARGE SCALE GENOMIC DNA]</scope>
    <source>
        <strain evidence="3 4">DSM 18824</strain>
    </source>
</reference>
<comment type="caution">
    <text evidence="3">The sequence shown here is derived from an EMBL/GenBank/DDBJ whole genome shotgun (WGS) entry which is preliminary data.</text>
</comment>
<evidence type="ECO:0000313" key="4">
    <source>
        <dbReference type="Proteomes" id="UP000755585"/>
    </source>
</evidence>
<dbReference type="Proteomes" id="UP000755585">
    <property type="component" value="Unassembled WGS sequence"/>
</dbReference>
<sequence length="215" mass="23281">MVHHPPSTGQAAVLTVLHDAFADDPLISWLFPDTTTRADLQTALYFRPLLAHPAAEADLVQAGSGEPAGASIWLHLAAGEPPYGSQPQAHPGDARGRQGDPGDTPLDLPGDSQRLRALGAELAPRHPHDQAYIYLPCMAVTPAHRGLGLGSEMLERRLRWADSLALGTYLEASSPRSRALYLRHGFHDRGAPIQLADSPALWPMWRPTTKTGVHR</sequence>